<dbReference type="EMBL" id="WHOB01000088">
    <property type="protein sequence ID" value="NOU82915.1"/>
    <property type="molecule type" value="Genomic_DNA"/>
</dbReference>
<comment type="pathway">
    <text evidence="1">Carbohydrate acid metabolism.</text>
</comment>
<dbReference type="PROSITE" id="PS00160">
    <property type="entry name" value="ALDOLASE_KDPG_KHG_2"/>
    <property type="match status" value="1"/>
</dbReference>
<dbReference type="InterPro" id="IPR000887">
    <property type="entry name" value="Aldlse_KDPG_KHG"/>
</dbReference>
<keyword evidence="5" id="KW-0119">Carbohydrate metabolism</keyword>
<evidence type="ECO:0000256" key="5">
    <source>
        <dbReference type="ARBA" id="ARBA00023277"/>
    </source>
</evidence>
<comment type="similarity">
    <text evidence="2">Belongs to the KHG/KDPG aldolase family.</text>
</comment>
<evidence type="ECO:0000313" key="7">
    <source>
        <dbReference type="Proteomes" id="UP000596857"/>
    </source>
</evidence>
<dbReference type="Pfam" id="PF01081">
    <property type="entry name" value="Aldolase"/>
    <property type="match status" value="1"/>
</dbReference>
<dbReference type="Gene3D" id="3.20.20.70">
    <property type="entry name" value="Aldolase class I"/>
    <property type="match status" value="1"/>
</dbReference>
<dbReference type="Proteomes" id="UP000596857">
    <property type="component" value="Unassembled WGS sequence"/>
</dbReference>
<evidence type="ECO:0000256" key="1">
    <source>
        <dbReference type="ARBA" id="ARBA00004761"/>
    </source>
</evidence>
<accession>A0ABX1YPD0</accession>
<comment type="caution">
    <text evidence="6">The sequence shown here is derived from an EMBL/GenBank/DDBJ whole genome shotgun (WGS) entry which is preliminary data.</text>
</comment>
<dbReference type="PANTHER" id="PTHR30246:SF1">
    <property type="entry name" value="2-DEHYDRO-3-DEOXY-6-PHOSPHOGALACTONATE ALDOLASE-RELATED"/>
    <property type="match status" value="1"/>
</dbReference>
<reference evidence="6 7" key="1">
    <citation type="submission" date="2019-10" db="EMBL/GenBank/DDBJ databases">
        <title>Description of Paenibacillus terricola sp. nov.</title>
        <authorList>
            <person name="Carlier A."/>
            <person name="Qi S."/>
        </authorList>
    </citation>
    <scope>NUCLEOTIDE SEQUENCE [LARGE SCALE GENOMIC DNA]</scope>
    <source>
        <strain evidence="6 7">LMG 31459</strain>
    </source>
</reference>
<dbReference type="InterPro" id="IPR013785">
    <property type="entry name" value="Aldolase_TIM"/>
</dbReference>
<dbReference type="PANTHER" id="PTHR30246">
    <property type="entry name" value="2-KETO-3-DEOXY-6-PHOSPHOGLUCONATE ALDOLASE"/>
    <property type="match status" value="1"/>
</dbReference>
<evidence type="ECO:0000256" key="2">
    <source>
        <dbReference type="ARBA" id="ARBA00006906"/>
    </source>
</evidence>
<proteinExistence type="inferred from homology"/>
<name>A0ABX1YPD0_9BACL</name>
<organism evidence="6 7">
    <name type="scientific">Paenibacillus phytohabitans</name>
    <dbReference type="NCBI Taxonomy" id="2654978"/>
    <lineage>
        <taxon>Bacteria</taxon>
        <taxon>Bacillati</taxon>
        <taxon>Bacillota</taxon>
        <taxon>Bacilli</taxon>
        <taxon>Bacillales</taxon>
        <taxon>Paenibacillaceae</taxon>
        <taxon>Paenibacillus</taxon>
    </lineage>
</organism>
<dbReference type="GO" id="GO:0008700">
    <property type="term" value="F:(R,S)-4-hydroxy-2-oxoglutarate aldolase activity"/>
    <property type="evidence" value="ECO:0007669"/>
    <property type="project" value="UniProtKB-EC"/>
</dbReference>
<protein>
    <submittedName>
        <fullName evidence="6">Bifunctional 4-hydroxy-2-oxoglutarate aldolase/2-dehydro-3-deoxy-phosphogluconate aldolase</fullName>
        <ecNumber evidence="6">4.1.2.14</ecNumber>
        <ecNumber evidence="6">4.1.3.16</ecNumber>
    </submittedName>
</protein>
<dbReference type="CDD" id="cd00452">
    <property type="entry name" value="KDPG_aldolase"/>
    <property type="match status" value="1"/>
</dbReference>
<comment type="subunit">
    <text evidence="3">Homotrimer.</text>
</comment>
<dbReference type="InterPro" id="IPR031338">
    <property type="entry name" value="KDPG/KHG_AS_2"/>
</dbReference>
<keyword evidence="7" id="KW-1185">Reference proteome</keyword>
<dbReference type="NCBIfam" id="TIGR01182">
    <property type="entry name" value="eda"/>
    <property type="match status" value="1"/>
</dbReference>
<gene>
    <name evidence="6" type="primary">eda</name>
    <name evidence="6" type="ORF">GC101_29045</name>
</gene>
<keyword evidence="4 6" id="KW-0456">Lyase</keyword>
<evidence type="ECO:0000313" key="6">
    <source>
        <dbReference type="EMBL" id="NOU82915.1"/>
    </source>
</evidence>
<dbReference type="SUPFAM" id="SSF51569">
    <property type="entry name" value="Aldolase"/>
    <property type="match status" value="1"/>
</dbReference>
<sequence length="217" mass="22598">MEKILEYRVVAILRGIGKEDVLPVAEALVRGGIRLLEIPFNQRGAAPGEDAPAVIRLLKHRFGGSLCIGAGTALTAEQVDLAADAGAEFILSPGTSAAVIARTKERGLVAVPGAATASEMAEAYRCGADIVKLFPAGDLGLGYMKSVLAPLNHIPVMAVGGVDEHNLQDWLAAGASTVGVGARLVQDEWVRNGRYDELSALAAQYVSRVAEGGKTGR</sequence>
<dbReference type="GO" id="GO:0008675">
    <property type="term" value="F:2-dehydro-3-deoxy-phosphogluconate aldolase activity"/>
    <property type="evidence" value="ECO:0007669"/>
    <property type="project" value="UniProtKB-EC"/>
</dbReference>
<evidence type="ECO:0000256" key="3">
    <source>
        <dbReference type="ARBA" id="ARBA00011233"/>
    </source>
</evidence>
<evidence type="ECO:0000256" key="4">
    <source>
        <dbReference type="ARBA" id="ARBA00023239"/>
    </source>
</evidence>
<dbReference type="EC" id="4.1.2.14" evidence="6"/>
<dbReference type="EC" id="4.1.3.16" evidence="6"/>